<proteinExistence type="predicted"/>
<dbReference type="InterPro" id="IPR021427">
    <property type="entry name" value="DUF3077"/>
</dbReference>
<organism evidence="2 3">
    <name type="scientific">Pseudomonas tructae</name>
    <dbReference type="NCBI Taxonomy" id="2518644"/>
    <lineage>
        <taxon>Bacteria</taxon>
        <taxon>Pseudomonadati</taxon>
        <taxon>Pseudomonadota</taxon>
        <taxon>Gammaproteobacteria</taxon>
        <taxon>Pseudomonadales</taxon>
        <taxon>Pseudomonadaceae</taxon>
        <taxon>Pseudomonas</taxon>
    </lineage>
</organism>
<dbReference type="Pfam" id="PF11275">
    <property type="entry name" value="DUF3077"/>
    <property type="match status" value="1"/>
</dbReference>
<reference evidence="2 3" key="1">
    <citation type="submission" date="2019-02" db="EMBL/GenBank/DDBJ databases">
        <title>Complete genome sequence of Pseudomonas sp. SNU WT1 isolated from rainbow trout.</title>
        <authorList>
            <person name="Oh W.T."/>
            <person name="Park S.C."/>
        </authorList>
    </citation>
    <scope>NUCLEOTIDE SEQUENCE [LARGE SCALE GENOMIC DNA]</scope>
    <source>
        <strain evidence="2 3">SNU WT1</strain>
    </source>
</reference>
<dbReference type="EMBL" id="CP035952">
    <property type="protein sequence ID" value="QBF28488.1"/>
    <property type="molecule type" value="Genomic_DNA"/>
</dbReference>
<feature type="compositionally biased region" description="Polar residues" evidence="1">
    <location>
        <begin position="1"/>
        <end position="17"/>
    </location>
</feature>
<feature type="region of interest" description="Disordered" evidence="1">
    <location>
        <begin position="1"/>
        <end position="23"/>
    </location>
</feature>
<evidence type="ECO:0000313" key="2">
    <source>
        <dbReference type="EMBL" id="QBF28488.1"/>
    </source>
</evidence>
<dbReference type="RefSeq" id="WP_130266286.1">
    <property type="nucleotide sequence ID" value="NZ_CP035952.1"/>
</dbReference>
<protein>
    <submittedName>
        <fullName evidence="2">DUF3077 domain-containing protein</fullName>
    </submittedName>
</protein>
<accession>A0A411MNX3</accession>
<gene>
    <name evidence="2" type="ORF">EXN22_23370</name>
</gene>
<dbReference type="Proteomes" id="UP000291130">
    <property type="component" value="Chromosome"/>
</dbReference>
<dbReference type="OrthoDB" id="6899489at2"/>
<evidence type="ECO:0000313" key="3">
    <source>
        <dbReference type="Proteomes" id="UP000291130"/>
    </source>
</evidence>
<dbReference type="KEGG" id="ptk:EXN22_23370"/>
<name>A0A411MNX3_9PSED</name>
<sequence>MSENSIEGRTSGLQTTGIGVFGEGQRGMSTERLFRVEPGHSADFAMEQAAVLIGCVGKLTHLAMLERDETMVCAAHYLSGMAKALVEDVAHAMAEPNL</sequence>
<dbReference type="AlphaFoldDB" id="A0A411MNX3"/>
<evidence type="ECO:0000256" key="1">
    <source>
        <dbReference type="SAM" id="MobiDB-lite"/>
    </source>
</evidence>
<keyword evidence="3" id="KW-1185">Reference proteome</keyword>